<evidence type="ECO:0008006" key="3">
    <source>
        <dbReference type="Google" id="ProtNLM"/>
    </source>
</evidence>
<name>A0A5S5BWF9_9FLAO</name>
<evidence type="ECO:0000313" key="1">
    <source>
        <dbReference type="EMBL" id="TYP71515.1"/>
    </source>
</evidence>
<dbReference type="Proteomes" id="UP000324376">
    <property type="component" value="Unassembled WGS sequence"/>
</dbReference>
<comment type="caution">
    <text evidence="1">The sequence shown here is derived from an EMBL/GenBank/DDBJ whole genome shotgun (WGS) entry which is preliminary data.</text>
</comment>
<dbReference type="AlphaFoldDB" id="A0A5S5BWF9"/>
<evidence type="ECO:0000313" key="2">
    <source>
        <dbReference type="Proteomes" id="UP000324376"/>
    </source>
</evidence>
<dbReference type="EMBL" id="VNHU01000009">
    <property type="protein sequence ID" value="TYP71515.1"/>
    <property type="molecule type" value="Genomic_DNA"/>
</dbReference>
<sequence>MANTYACSDGTRVDQKTIDYRIKKAKAQKKIEFIDEHGYLFCEDCERNDCKPIDASHEVSVYEAKKTGRTELCWSVENLRYRGRPCHQRYDKLDVQFNPNRV</sequence>
<proteinExistence type="predicted"/>
<keyword evidence="2" id="KW-1185">Reference proteome</keyword>
<reference evidence="1 2" key="1">
    <citation type="submission" date="2019-07" db="EMBL/GenBank/DDBJ databases">
        <title>Genomic Encyclopedia of Archaeal and Bacterial Type Strains, Phase II (KMG-II): from individual species to whole genera.</title>
        <authorList>
            <person name="Goeker M."/>
        </authorList>
    </citation>
    <scope>NUCLEOTIDE SEQUENCE [LARGE SCALE GENOMIC DNA]</scope>
    <source>
        <strain evidence="1 2">DSM 17527</strain>
    </source>
</reference>
<accession>A0A5S5BWF9</accession>
<organism evidence="1 2">
    <name type="scientific">Aquimarina intermedia</name>
    <dbReference type="NCBI Taxonomy" id="350814"/>
    <lineage>
        <taxon>Bacteria</taxon>
        <taxon>Pseudomonadati</taxon>
        <taxon>Bacteroidota</taxon>
        <taxon>Flavobacteriia</taxon>
        <taxon>Flavobacteriales</taxon>
        <taxon>Flavobacteriaceae</taxon>
        <taxon>Aquimarina</taxon>
    </lineage>
</organism>
<protein>
    <recommendedName>
        <fullName evidence="3">HNH endonuclease</fullName>
    </recommendedName>
</protein>
<gene>
    <name evidence="1" type="ORF">BD809_10997</name>
</gene>